<feature type="region of interest" description="Disordered" evidence="1">
    <location>
        <begin position="48"/>
        <end position="90"/>
    </location>
</feature>
<dbReference type="Proteomes" id="UP001141806">
    <property type="component" value="Unassembled WGS sequence"/>
</dbReference>
<feature type="chain" id="PRO_5040400470" evidence="2">
    <location>
        <begin position="28"/>
        <end position="158"/>
    </location>
</feature>
<dbReference type="AlphaFoldDB" id="A0A9Q0KSC3"/>
<accession>A0A9Q0KSC3</accession>
<dbReference type="EMBL" id="JAMYWD010000003">
    <property type="protein sequence ID" value="KAJ4975739.1"/>
    <property type="molecule type" value="Genomic_DNA"/>
</dbReference>
<keyword evidence="4" id="KW-1185">Reference proteome</keyword>
<organism evidence="3 4">
    <name type="scientific">Protea cynaroides</name>
    <dbReference type="NCBI Taxonomy" id="273540"/>
    <lineage>
        <taxon>Eukaryota</taxon>
        <taxon>Viridiplantae</taxon>
        <taxon>Streptophyta</taxon>
        <taxon>Embryophyta</taxon>
        <taxon>Tracheophyta</taxon>
        <taxon>Spermatophyta</taxon>
        <taxon>Magnoliopsida</taxon>
        <taxon>Proteales</taxon>
        <taxon>Proteaceae</taxon>
        <taxon>Protea</taxon>
    </lineage>
</organism>
<evidence type="ECO:0000256" key="2">
    <source>
        <dbReference type="SAM" id="SignalP"/>
    </source>
</evidence>
<proteinExistence type="predicted"/>
<feature type="compositionally biased region" description="Basic residues" evidence="1">
    <location>
        <begin position="61"/>
        <end position="71"/>
    </location>
</feature>
<evidence type="ECO:0000313" key="3">
    <source>
        <dbReference type="EMBL" id="KAJ4975739.1"/>
    </source>
</evidence>
<evidence type="ECO:0000313" key="4">
    <source>
        <dbReference type="Proteomes" id="UP001141806"/>
    </source>
</evidence>
<feature type="signal peptide" evidence="2">
    <location>
        <begin position="1"/>
        <end position="27"/>
    </location>
</feature>
<comment type="caution">
    <text evidence="3">The sequence shown here is derived from an EMBL/GenBank/DDBJ whole genome shotgun (WGS) entry which is preliminary data.</text>
</comment>
<protein>
    <submittedName>
        <fullName evidence="3">Uncharacterized protein</fullName>
    </submittedName>
</protein>
<evidence type="ECO:0000256" key="1">
    <source>
        <dbReference type="SAM" id="MobiDB-lite"/>
    </source>
</evidence>
<reference evidence="3" key="1">
    <citation type="journal article" date="2023" name="Plant J.">
        <title>The genome of the king protea, Protea cynaroides.</title>
        <authorList>
            <person name="Chang J."/>
            <person name="Duong T.A."/>
            <person name="Schoeman C."/>
            <person name="Ma X."/>
            <person name="Roodt D."/>
            <person name="Barker N."/>
            <person name="Li Z."/>
            <person name="Van de Peer Y."/>
            <person name="Mizrachi E."/>
        </authorList>
    </citation>
    <scope>NUCLEOTIDE SEQUENCE</scope>
    <source>
        <tissue evidence="3">Young leaves</tissue>
    </source>
</reference>
<sequence>MVGLASVKTFAAFQLLLLLLHRSAVNAVETLFEPLPPHLQHPIFHHPHHDHMHSPTPAPARTHHGHHHKHSPAPARAPTHHAYPFMHSPAPAPARIHRHHTLTLQCVWPCKGLFTASHASTLASIPLKTIPILVMPNTERTNVAVSQSEKNELYCYVL</sequence>
<keyword evidence="2" id="KW-0732">Signal</keyword>
<name>A0A9Q0KSC3_9MAGN</name>
<gene>
    <name evidence="3" type="ORF">NE237_000845</name>
</gene>